<dbReference type="SUPFAM" id="SSF52540">
    <property type="entry name" value="P-loop containing nucleoside triphosphate hydrolases"/>
    <property type="match status" value="1"/>
</dbReference>
<dbReference type="GO" id="GO:0005829">
    <property type="term" value="C:cytosol"/>
    <property type="evidence" value="ECO:0007669"/>
    <property type="project" value="TreeGrafter"/>
</dbReference>
<evidence type="ECO:0000313" key="2">
    <source>
        <dbReference type="EMBL" id="GIG53442.1"/>
    </source>
</evidence>
<dbReference type="EMBL" id="BONR01000001">
    <property type="protein sequence ID" value="GIG53442.1"/>
    <property type="molecule type" value="Genomic_DNA"/>
</dbReference>
<evidence type="ECO:0000259" key="1">
    <source>
        <dbReference type="Pfam" id="PF00009"/>
    </source>
</evidence>
<dbReference type="GO" id="GO:0000028">
    <property type="term" value="P:ribosomal small subunit assembly"/>
    <property type="evidence" value="ECO:0007669"/>
    <property type="project" value="TreeGrafter"/>
</dbReference>
<dbReference type="InterPro" id="IPR005662">
    <property type="entry name" value="GTPase_Era-like"/>
</dbReference>
<reference evidence="2" key="1">
    <citation type="submission" date="2021-01" db="EMBL/GenBank/DDBJ databases">
        <title>Whole genome shotgun sequence of Demequina activiva NBRC 110675.</title>
        <authorList>
            <person name="Komaki H."/>
            <person name="Tamura T."/>
        </authorList>
    </citation>
    <scope>NUCLEOTIDE SEQUENCE</scope>
    <source>
        <strain evidence="2">NBRC 110675</strain>
    </source>
</reference>
<proteinExistence type="predicted"/>
<dbReference type="AlphaFoldDB" id="A0A919UF98"/>
<dbReference type="GO" id="GO:0019843">
    <property type="term" value="F:rRNA binding"/>
    <property type="evidence" value="ECO:0007669"/>
    <property type="project" value="TreeGrafter"/>
</dbReference>
<dbReference type="GO" id="GO:0043024">
    <property type="term" value="F:ribosomal small subunit binding"/>
    <property type="evidence" value="ECO:0007669"/>
    <property type="project" value="TreeGrafter"/>
</dbReference>
<keyword evidence="3" id="KW-1185">Reference proteome</keyword>
<accession>A0A919UF98</accession>
<comment type="caution">
    <text evidence="2">The sequence shown here is derived from an EMBL/GenBank/DDBJ whole genome shotgun (WGS) entry which is preliminary data.</text>
</comment>
<organism evidence="2 3">
    <name type="scientific">Demequina activiva</name>
    <dbReference type="NCBI Taxonomy" id="1582364"/>
    <lineage>
        <taxon>Bacteria</taxon>
        <taxon>Bacillati</taxon>
        <taxon>Actinomycetota</taxon>
        <taxon>Actinomycetes</taxon>
        <taxon>Micrococcales</taxon>
        <taxon>Demequinaceae</taxon>
        <taxon>Demequina</taxon>
    </lineage>
</organism>
<dbReference type="Pfam" id="PF00009">
    <property type="entry name" value="GTP_EFTU"/>
    <property type="match status" value="1"/>
</dbReference>
<feature type="domain" description="Tr-type G" evidence="1">
    <location>
        <begin position="60"/>
        <end position="249"/>
    </location>
</feature>
<evidence type="ECO:0000313" key="3">
    <source>
        <dbReference type="Proteomes" id="UP000652354"/>
    </source>
</evidence>
<gene>
    <name evidence="2" type="ORF">Dac01nite_01940</name>
</gene>
<dbReference type="PANTHER" id="PTHR42698:SF1">
    <property type="entry name" value="GTPASE ERA, MITOCHONDRIAL"/>
    <property type="match status" value="1"/>
</dbReference>
<dbReference type="InterPro" id="IPR027417">
    <property type="entry name" value="P-loop_NTPase"/>
</dbReference>
<dbReference type="Proteomes" id="UP000652354">
    <property type="component" value="Unassembled WGS sequence"/>
</dbReference>
<dbReference type="InterPro" id="IPR000795">
    <property type="entry name" value="T_Tr_GTP-bd_dom"/>
</dbReference>
<dbReference type="Gene3D" id="3.40.50.300">
    <property type="entry name" value="P-loop containing nucleotide triphosphate hydrolases"/>
    <property type="match status" value="1"/>
</dbReference>
<dbReference type="GO" id="GO:0003924">
    <property type="term" value="F:GTPase activity"/>
    <property type="evidence" value="ECO:0007669"/>
    <property type="project" value="InterPro"/>
</dbReference>
<dbReference type="RefSeq" id="WP_203652908.1">
    <property type="nucleotide sequence ID" value="NZ_BONR01000001.1"/>
</dbReference>
<protein>
    <recommendedName>
        <fullName evidence="1">Tr-type G domain-containing protein</fullName>
    </recommendedName>
</protein>
<name>A0A919UF98_9MICO</name>
<dbReference type="PANTHER" id="PTHR42698">
    <property type="entry name" value="GTPASE ERA"/>
    <property type="match status" value="1"/>
</dbReference>
<sequence length="443" mass="48079">MTVQFEHLAPRDETTVLRARVDRLRASMEWASDAIPPAVRAQVHETIARCDERLGMGVDHTIVALAGGTGSGKSTLFNAIVGSEFAVPGVARPTTSHVSAAVWGGGADALLDWLEVDRDRRLERDLDPLDEADEASLRGMVLLDLPDHDSVNADNRAIVDRVVPMADLLLWVVDPQKYADHALHEFYLRTASERDRPSLVVLNHVDRLSTEDAWEVARDLQRLLAVDGMTQVPVMPVSARTGHGLDILRAELAGAVTARTVAAEAVRADLVSAGRALAGALSKDADPTLPDIDELVTALARAAGVEARADAAAAWARGARQEALEPWRVSVATVERERLDWIDAATDGLPGTWRKVVAEAVEPAPDLARRIEEALEDAAWPPVDPPQGWRALFAKSALASGVRKRTLQAGRDAVRRELEPAVLEPTETIHQAYRALDELTELD</sequence>
<dbReference type="GO" id="GO:0005525">
    <property type="term" value="F:GTP binding"/>
    <property type="evidence" value="ECO:0007669"/>
    <property type="project" value="InterPro"/>
</dbReference>